<protein>
    <submittedName>
        <fullName evidence="2">Tail tape measure protein</fullName>
    </submittedName>
</protein>
<feature type="coiled-coil region" evidence="1">
    <location>
        <begin position="70"/>
        <end position="139"/>
    </location>
</feature>
<evidence type="ECO:0000313" key="2">
    <source>
        <dbReference type="EMBL" id="DAE28004.1"/>
    </source>
</evidence>
<sequence>MAADIGPKIGIDGEKEFRDALKACQAQLKTLGSEMKAVTAEFQDNASSMEALSAKSSVLNKSIAANDEQMRVLTAQYDRQRSSLDDLAAELEAVKQEYGETSKEVGAAQNAYNRQYQALASTENAMNKTRASTANLKKQLSDLETGVDDVGSAMDEAGQKTLSLGDILKANLLSDAIMAGIKAVASGIKSLVSGAIEGYGESEQLVGGVETLFGTSAQKVQDYASSAYKTAGLSANAYMKTVTSFSASLLKSMGNDTEAASKKADQALTDMSDNANKMGSDMQSIQNAYQGFSKQNYTMLDNLKLGYGGTKEEMERLIADANALNAAQGNYTNYSIENYADIVDAIHTVQTEMGITGTTALEASTTIDGSIGAMEAAYANFVTGLGDKNADIGALTEQLIESAGTVAKNVLPVIENVVKNIAETVKKQGPEMITKFVAYATEKLPEVLKLGIQLIVSLVKGLAQNLPQLVQGTLTMVDTIVKAFVDSLPDIIEVGRDIVRGVWEGITALGSWLYDKVSGFFGGIVDSVKGMLGIHSPSRVFAGIGKNMALGLGEGFDKQMQGVSASIQSAIPTPTVDTVYNAAAGMVNGLAAANAGNGGSYTINLVLQNGAQIASWLLPDIRTASKNNPEVATA</sequence>
<organism evidence="2">
    <name type="scientific">Siphoviridae sp. ctHNH2</name>
    <dbReference type="NCBI Taxonomy" id="2827273"/>
    <lineage>
        <taxon>Viruses</taxon>
        <taxon>Duplodnaviria</taxon>
        <taxon>Heunggongvirae</taxon>
        <taxon>Uroviricota</taxon>
        <taxon>Caudoviricetes</taxon>
    </lineage>
</organism>
<proteinExistence type="predicted"/>
<dbReference type="Gene3D" id="1.10.287.1490">
    <property type="match status" value="1"/>
</dbReference>
<evidence type="ECO:0000256" key="1">
    <source>
        <dbReference type="SAM" id="Coils"/>
    </source>
</evidence>
<dbReference type="EMBL" id="BK015848">
    <property type="protein sequence ID" value="DAE28004.1"/>
    <property type="molecule type" value="Genomic_DNA"/>
</dbReference>
<keyword evidence="1" id="KW-0175">Coiled coil</keyword>
<accession>A0A8S5RAJ8</accession>
<name>A0A8S5RAJ8_9CAUD</name>
<reference evidence="2" key="1">
    <citation type="journal article" date="2021" name="Proc. Natl. Acad. Sci. U.S.A.">
        <title>A Catalog of Tens of Thousands of Viruses from Human Metagenomes Reveals Hidden Associations with Chronic Diseases.</title>
        <authorList>
            <person name="Tisza M.J."/>
            <person name="Buck C.B."/>
        </authorList>
    </citation>
    <scope>NUCLEOTIDE SEQUENCE</scope>
    <source>
        <strain evidence="2">CtHNH2</strain>
    </source>
</reference>